<reference evidence="10 11" key="1">
    <citation type="submission" date="2020-04" db="EMBL/GenBank/DDBJ databases">
        <title>Genome sequencing of novel species.</title>
        <authorList>
            <person name="Heo J."/>
            <person name="Kim S.-J."/>
            <person name="Kim J.-S."/>
            <person name="Hong S.-B."/>
            <person name="Kwon S.-W."/>
        </authorList>
    </citation>
    <scope>NUCLEOTIDE SEQUENCE [LARGE SCALE GENOMIC DNA]</scope>
    <source>
        <strain evidence="10 11">CJU-R4</strain>
    </source>
</reference>
<organism evidence="10 11">
    <name type="scientific">Spirosoma rhododendri</name>
    <dbReference type="NCBI Taxonomy" id="2728024"/>
    <lineage>
        <taxon>Bacteria</taxon>
        <taxon>Pseudomonadati</taxon>
        <taxon>Bacteroidota</taxon>
        <taxon>Cytophagia</taxon>
        <taxon>Cytophagales</taxon>
        <taxon>Cytophagaceae</taxon>
        <taxon>Spirosoma</taxon>
    </lineage>
</organism>
<dbReference type="Pfam" id="PF00005">
    <property type="entry name" value="ABC_tran"/>
    <property type="match status" value="1"/>
</dbReference>
<dbReference type="InterPro" id="IPR027417">
    <property type="entry name" value="P-loop_NTPase"/>
</dbReference>
<dbReference type="InterPro" id="IPR011527">
    <property type="entry name" value="ABC1_TM_dom"/>
</dbReference>
<keyword evidence="5 7" id="KW-1133">Transmembrane helix</keyword>
<dbReference type="PROSITE" id="PS00211">
    <property type="entry name" value="ABC_TRANSPORTER_1"/>
    <property type="match status" value="1"/>
</dbReference>
<evidence type="ECO:0000259" key="8">
    <source>
        <dbReference type="PROSITE" id="PS50893"/>
    </source>
</evidence>
<evidence type="ECO:0000256" key="2">
    <source>
        <dbReference type="ARBA" id="ARBA00022692"/>
    </source>
</evidence>
<evidence type="ECO:0000259" key="9">
    <source>
        <dbReference type="PROSITE" id="PS50929"/>
    </source>
</evidence>
<dbReference type="EMBL" id="CP051677">
    <property type="protein sequence ID" value="QJD77748.1"/>
    <property type="molecule type" value="Genomic_DNA"/>
</dbReference>
<evidence type="ECO:0000313" key="10">
    <source>
        <dbReference type="EMBL" id="QJD77748.1"/>
    </source>
</evidence>
<dbReference type="Proteomes" id="UP000501128">
    <property type="component" value="Chromosome"/>
</dbReference>
<accession>A0A7L5DMS2</accession>
<feature type="domain" description="ABC transporter" evidence="8">
    <location>
        <begin position="373"/>
        <end position="616"/>
    </location>
</feature>
<dbReference type="PROSITE" id="PS50893">
    <property type="entry name" value="ABC_TRANSPORTER_2"/>
    <property type="match status" value="1"/>
</dbReference>
<dbReference type="RefSeq" id="WP_169549692.1">
    <property type="nucleotide sequence ID" value="NZ_CP051677.1"/>
</dbReference>
<evidence type="ECO:0000256" key="3">
    <source>
        <dbReference type="ARBA" id="ARBA00022741"/>
    </source>
</evidence>
<keyword evidence="6 7" id="KW-0472">Membrane</keyword>
<name>A0A7L5DMS2_9BACT</name>
<dbReference type="InterPro" id="IPR039421">
    <property type="entry name" value="Type_1_exporter"/>
</dbReference>
<dbReference type="InterPro" id="IPR003593">
    <property type="entry name" value="AAA+_ATPase"/>
</dbReference>
<dbReference type="PANTHER" id="PTHR43394">
    <property type="entry name" value="ATP-DEPENDENT PERMEASE MDL1, MITOCHONDRIAL"/>
    <property type="match status" value="1"/>
</dbReference>
<dbReference type="InterPro" id="IPR003439">
    <property type="entry name" value="ABC_transporter-like_ATP-bd"/>
</dbReference>
<sequence length="620" mass="67747">MKTYLRLLSFAKPLGRFLTPFVLTSLVASVFGVLNFTLLIPLLSILFDKVNSAQMQALLSRPAPALTSSPTDAFQYYFARVFQQYGNIGALQFVCIVIVVSVLLSNVFKYLSVRQLEGFKARMVSKLRETVFDRALNLHLGFFSNERKGNLISRITTDVQEVENSIANSLSAASKEVFLLIGYIVALLSISVKLTLFALVVIPISGGFIAALVRRMKRDAQTGQQRLSGLVSLLDETFGGMRVVKGFVAEGFMLDKFRRENNGYRDAVRSLAYRRELASPFSEVMGVTVVAGILLYGGTLVLNGQSDLTAAQFIAYIAIFSQVTRPAKDISNAFSGSQRGLASGERVLELIDAVPAIQDKPSAQVLTGFRDRITFDSVSFAYTPDAPVLRNINFDIEKGKTVALVGSSGGGKSTIADLVPRFYDPTAVDSTTVDSTRGQILIDGVDLRDCTLASLRGQMGIVTQESILFNDTIFNNIAFGSDATEAEVMEAARIANAHAFIMAQPDGYQTVIGDRGGKLSGGQRQRISIARAILKNPPILILDEATSALDTESEKLVQEALSRLMANRTTLVIAHRLSTIQHADEILVVHQGQIVERGRHDELLSLDEGFYRRLSTMQAV</sequence>
<dbReference type="KEGG" id="srho:HH216_04410"/>
<dbReference type="GO" id="GO:0016887">
    <property type="term" value="F:ATP hydrolysis activity"/>
    <property type="evidence" value="ECO:0007669"/>
    <property type="project" value="InterPro"/>
</dbReference>
<keyword evidence="11" id="KW-1185">Reference proteome</keyword>
<dbReference type="CDD" id="cd03251">
    <property type="entry name" value="ABCC_MsbA"/>
    <property type="match status" value="1"/>
</dbReference>
<dbReference type="SUPFAM" id="SSF90123">
    <property type="entry name" value="ABC transporter transmembrane region"/>
    <property type="match status" value="1"/>
</dbReference>
<evidence type="ECO:0000313" key="11">
    <source>
        <dbReference type="Proteomes" id="UP000501128"/>
    </source>
</evidence>
<feature type="transmembrane region" description="Helical" evidence="7">
    <location>
        <begin position="180"/>
        <end position="213"/>
    </location>
</feature>
<comment type="subcellular location">
    <subcellularLocation>
        <location evidence="1">Cell membrane</location>
        <topology evidence="1">Multi-pass membrane protein</topology>
    </subcellularLocation>
</comment>
<keyword evidence="2 7" id="KW-0812">Transmembrane</keyword>
<dbReference type="GO" id="GO:0015421">
    <property type="term" value="F:ABC-type oligopeptide transporter activity"/>
    <property type="evidence" value="ECO:0007669"/>
    <property type="project" value="TreeGrafter"/>
</dbReference>
<gene>
    <name evidence="10" type="ORF">HH216_04410</name>
</gene>
<feature type="transmembrane region" description="Helical" evidence="7">
    <location>
        <begin position="20"/>
        <end position="47"/>
    </location>
</feature>
<protein>
    <submittedName>
        <fullName evidence="10">ABC transporter ATP-binding protein</fullName>
    </submittedName>
</protein>
<keyword evidence="3" id="KW-0547">Nucleotide-binding</keyword>
<dbReference type="GO" id="GO:0005886">
    <property type="term" value="C:plasma membrane"/>
    <property type="evidence" value="ECO:0007669"/>
    <property type="project" value="UniProtKB-SubCell"/>
</dbReference>
<dbReference type="Gene3D" id="3.40.50.300">
    <property type="entry name" value="P-loop containing nucleotide triphosphate hydrolases"/>
    <property type="match status" value="1"/>
</dbReference>
<evidence type="ECO:0000256" key="1">
    <source>
        <dbReference type="ARBA" id="ARBA00004651"/>
    </source>
</evidence>
<dbReference type="FunFam" id="3.40.50.300:FF:000218">
    <property type="entry name" value="Multidrug ABC transporter ATP-binding protein"/>
    <property type="match status" value="1"/>
</dbReference>
<dbReference type="PROSITE" id="PS50929">
    <property type="entry name" value="ABC_TM1F"/>
    <property type="match status" value="1"/>
</dbReference>
<dbReference type="GO" id="GO:0005524">
    <property type="term" value="F:ATP binding"/>
    <property type="evidence" value="ECO:0007669"/>
    <property type="project" value="UniProtKB-KW"/>
</dbReference>
<dbReference type="SMART" id="SM00382">
    <property type="entry name" value="AAA"/>
    <property type="match status" value="1"/>
</dbReference>
<feature type="domain" description="ABC transmembrane type-1" evidence="9">
    <location>
        <begin position="22"/>
        <end position="339"/>
    </location>
</feature>
<evidence type="ECO:0000256" key="4">
    <source>
        <dbReference type="ARBA" id="ARBA00022840"/>
    </source>
</evidence>
<feature type="transmembrane region" description="Helical" evidence="7">
    <location>
        <begin position="88"/>
        <end position="108"/>
    </location>
</feature>
<evidence type="ECO:0000256" key="6">
    <source>
        <dbReference type="ARBA" id="ARBA00023136"/>
    </source>
</evidence>
<dbReference type="Gene3D" id="1.20.1560.10">
    <property type="entry name" value="ABC transporter type 1, transmembrane domain"/>
    <property type="match status" value="1"/>
</dbReference>
<dbReference type="Pfam" id="PF00664">
    <property type="entry name" value="ABC_membrane"/>
    <property type="match status" value="1"/>
</dbReference>
<dbReference type="SUPFAM" id="SSF52540">
    <property type="entry name" value="P-loop containing nucleoside triphosphate hydrolases"/>
    <property type="match status" value="1"/>
</dbReference>
<proteinExistence type="predicted"/>
<evidence type="ECO:0000256" key="7">
    <source>
        <dbReference type="SAM" id="Phobius"/>
    </source>
</evidence>
<keyword evidence="4 10" id="KW-0067">ATP-binding</keyword>
<dbReference type="InterPro" id="IPR036640">
    <property type="entry name" value="ABC1_TM_sf"/>
</dbReference>
<evidence type="ECO:0000256" key="5">
    <source>
        <dbReference type="ARBA" id="ARBA00022989"/>
    </source>
</evidence>
<dbReference type="AlphaFoldDB" id="A0A7L5DMS2"/>
<dbReference type="InterPro" id="IPR017871">
    <property type="entry name" value="ABC_transporter-like_CS"/>
</dbReference>
<dbReference type="CDD" id="cd18552">
    <property type="entry name" value="ABC_6TM_MsbA_like"/>
    <property type="match status" value="1"/>
</dbReference>
<dbReference type="PANTHER" id="PTHR43394:SF1">
    <property type="entry name" value="ATP-BINDING CASSETTE SUB-FAMILY B MEMBER 10, MITOCHONDRIAL"/>
    <property type="match status" value="1"/>
</dbReference>